<evidence type="ECO:0000313" key="2">
    <source>
        <dbReference type="Proteomes" id="UP000298061"/>
    </source>
</evidence>
<proteinExistence type="predicted"/>
<sequence>MVRRRRQAARRSRAQNLALCLDSKDKLVATLSALCEELIWSMHEFPCQSVGAAGCRGISSAGMHYFEAFFKDLTEPCFGLPFRLANADPEFEELCEACWERLEDIESTLRRRLWNALPSHCGFKDWEAVKTAQTALDADIIVGSP</sequence>
<accession>A0A4Z0A0U5</accession>
<evidence type="ECO:0000313" key="1">
    <source>
        <dbReference type="EMBL" id="TFY80050.1"/>
    </source>
</evidence>
<keyword evidence="2" id="KW-1185">Reference proteome</keyword>
<name>A0A4Z0A0U5_9AGAM</name>
<comment type="caution">
    <text evidence="1">The sequence shown here is derived from an EMBL/GenBank/DDBJ whole genome shotgun (WGS) entry which is preliminary data.</text>
</comment>
<protein>
    <submittedName>
        <fullName evidence="1">Uncharacterized protein</fullName>
    </submittedName>
</protein>
<organism evidence="1 2">
    <name type="scientific">Hericium alpestre</name>
    <dbReference type="NCBI Taxonomy" id="135208"/>
    <lineage>
        <taxon>Eukaryota</taxon>
        <taxon>Fungi</taxon>
        <taxon>Dikarya</taxon>
        <taxon>Basidiomycota</taxon>
        <taxon>Agaricomycotina</taxon>
        <taxon>Agaricomycetes</taxon>
        <taxon>Russulales</taxon>
        <taxon>Hericiaceae</taxon>
        <taxon>Hericium</taxon>
    </lineage>
</organism>
<dbReference type="Proteomes" id="UP000298061">
    <property type="component" value="Unassembled WGS sequence"/>
</dbReference>
<dbReference type="EMBL" id="SFCI01000398">
    <property type="protein sequence ID" value="TFY80050.1"/>
    <property type="molecule type" value="Genomic_DNA"/>
</dbReference>
<dbReference type="AlphaFoldDB" id="A0A4Z0A0U5"/>
<gene>
    <name evidence="1" type="ORF">EWM64_g3958</name>
</gene>
<reference evidence="1 2" key="1">
    <citation type="submission" date="2019-02" db="EMBL/GenBank/DDBJ databases">
        <title>Genome sequencing of the rare red list fungi Hericium alpestre (H. flagellum).</title>
        <authorList>
            <person name="Buettner E."/>
            <person name="Kellner H."/>
        </authorList>
    </citation>
    <scope>NUCLEOTIDE SEQUENCE [LARGE SCALE GENOMIC DNA]</scope>
    <source>
        <strain evidence="1 2">DSM 108284</strain>
    </source>
</reference>